<comment type="caution">
    <text evidence="1">The sequence shown here is derived from an EMBL/GenBank/DDBJ whole genome shotgun (WGS) entry which is preliminary data.</text>
</comment>
<accession>A0ACB7Z3N5</accession>
<dbReference type="EMBL" id="CM037154">
    <property type="protein sequence ID" value="KAH7860137.1"/>
    <property type="molecule type" value="Genomic_DNA"/>
</dbReference>
<dbReference type="Proteomes" id="UP000828048">
    <property type="component" value="Chromosome 4"/>
</dbReference>
<keyword evidence="2" id="KW-1185">Reference proteome</keyword>
<proteinExistence type="predicted"/>
<sequence>MNRVYDSLSLSDNPAPTSFRSDSPATFVTDNEVRQSATVAVVNGHADQCCKLKSGIRPLQHSKQRISSSSAAAGGSPADLRPLSSMTRSELDRFMGGEERRKQADDSLRLVIRTGLWMEIRMSGLGEGVGEWTRVGKELSDVVRCDYLEGKMSPRM</sequence>
<name>A0ACB7Z3N5_9ERIC</name>
<organism evidence="1 2">
    <name type="scientific">Vaccinium darrowii</name>
    <dbReference type="NCBI Taxonomy" id="229202"/>
    <lineage>
        <taxon>Eukaryota</taxon>
        <taxon>Viridiplantae</taxon>
        <taxon>Streptophyta</taxon>
        <taxon>Embryophyta</taxon>
        <taxon>Tracheophyta</taxon>
        <taxon>Spermatophyta</taxon>
        <taxon>Magnoliopsida</taxon>
        <taxon>eudicotyledons</taxon>
        <taxon>Gunneridae</taxon>
        <taxon>Pentapetalae</taxon>
        <taxon>asterids</taxon>
        <taxon>Ericales</taxon>
        <taxon>Ericaceae</taxon>
        <taxon>Vaccinioideae</taxon>
        <taxon>Vaccinieae</taxon>
        <taxon>Vaccinium</taxon>
    </lineage>
</organism>
<protein>
    <submittedName>
        <fullName evidence="1">Uncharacterized protein</fullName>
    </submittedName>
</protein>
<gene>
    <name evidence="1" type="ORF">Vadar_009820</name>
</gene>
<evidence type="ECO:0000313" key="1">
    <source>
        <dbReference type="EMBL" id="KAH7860137.1"/>
    </source>
</evidence>
<evidence type="ECO:0000313" key="2">
    <source>
        <dbReference type="Proteomes" id="UP000828048"/>
    </source>
</evidence>
<reference evidence="1 2" key="1">
    <citation type="journal article" date="2021" name="Hortic Res">
        <title>High-quality reference genome and annotation aids understanding of berry development for evergreen blueberry (Vaccinium darrowii).</title>
        <authorList>
            <person name="Yu J."/>
            <person name="Hulse-Kemp A.M."/>
            <person name="Babiker E."/>
            <person name="Staton M."/>
        </authorList>
    </citation>
    <scope>NUCLEOTIDE SEQUENCE [LARGE SCALE GENOMIC DNA]</scope>
    <source>
        <strain evidence="2">cv. NJ 8807/NJ 8810</strain>
        <tissue evidence="1">Young leaf</tissue>
    </source>
</reference>